<dbReference type="FunFam" id="3.40.50.300:FF:000149">
    <property type="entry name" value="Nuclear valosin-containing protein-like"/>
    <property type="match status" value="1"/>
</dbReference>
<comment type="similarity">
    <text evidence="1">Belongs to the AAA ATPase family.</text>
</comment>
<dbReference type="Pfam" id="PF00004">
    <property type="entry name" value="AAA"/>
    <property type="match status" value="2"/>
</dbReference>
<dbReference type="SMART" id="SM00382">
    <property type="entry name" value="AAA"/>
    <property type="match status" value="2"/>
</dbReference>
<dbReference type="InterPro" id="IPR003959">
    <property type="entry name" value="ATPase_AAA_core"/>
</dbReference>
<reference evidence="6" key="1">
    <citation type="submission" date="2022-01" db="EMBL/GenBank/DDBJ databases">
        <authorList>
            <person name="King R."/>
        </authorList>
    </citation>
    <scope>NUCLEOTIDE SEQUENCE</scope>
</reference>
<evidence type="ECO:0000313" key="6">
    <source>
        <dbReference type="EMBL" id="CAH1389069.1"/>
    </source>
</evidence>
<dbReference type="OrthoDB" id="27435at2759"/>
<dbReference type="SUPFAM" id="SSF52540">
    <property type="entry name" value="P-loop containing nucleoside triphosphate hydrolases"/>
    <property type="match status" value="2"/>
</dbReference>
<keyword evidence="7" id="KW-1185">Reference proteome</keyword>
<dbReference type="PROSITE" id="PS00674">
    <property type="entry name" value="AAA"/>
    <property type="match status" value="2"/>
</dbReference>
<name>A0A9P0GV63_NEZVI</name>
<dbReference type="GO" id="GO:0016887">
    <property type="term" value="F:ATP hydrolysis activity"/>
    <property type="evidence" value="ECO:0007669"/>
    <property type="project" value="InterPro"/>
</dbReference>
<dbReference type="InterPro" id="IPR003960">
    <property type="entry name" value="ATPase_AAA_CS"/>
</dbReference>
<dbReference type="Gene3D" id="3.40.50.300">
    <property type="entry name" value="P-loop containing nucleotide triphosphate hydrolases"/>
    <property type="match status" value="2"/>
</dbReference>
<dbReference type="PANTHER" id="PTHR23077:SF171">
    <property type="entry name" value="NUCLEAR VALOSIN-CONTAINING PROTEIN-LIKE"/>
    <property type="match status" value="1"/>
</dbReference>
<dbReference type="Gene3D" id="1.10.10.2010">
    <property type="match status" value="1"/>
</dbReference>
<gene>
    <name evidence="6" type="ORF">NEZAVI_LOCUS537</name>
</gene>
<feature type="region of interest" description="Disordered" evidence="4">
    <location>
        <begin position="149"/>
        <end position="174"/>
    </location>
</feature>
<evidence type="ECO:0000256" key="1">
    <source>
        <dbReference type="ARBA" id="ARBA00006914"/>
    </source>
</evidence>
<dbReference type="PANTHER" id="PTHR23077">
    <property type="entry name" value="AAA-FAMILY ATPASE"/>
    <property type="match status" value="1"/>
</dbReference>
<dbReference type="InterPro" id="IPR027417">
    <property type="entry name" value="P-loop_NTPase"/>
</dbReference>
<evidence type="ECO:0000256" key="4">
    <source>
        <dbReference type="SAM" id="MobiDB-lite"/>
    </source>
</evidence>
<dbReference type="GO" id="GO:0005634">
    <property type="term" value="C:nucleus"/>
    <property type="evidence" value="ECO:0007669"/>
    <property type="project" value="TreeGrafter"/>
</dbReference>
<dbReference type="InterPro" id="IPR050168">
    <property type="entry name" value="AAA_ATPase_domain"/>
</dbReference>
<dbReference type="Pfam" id="PF16725">
    <property type="entry name" value="Nucleolin_bd"/>
    <property type="match status" value="1"/>
</dbReference>
<keyword evidence="2" id="KW-0547">Nucleotide-binding</keyword>
<evidence type="ECO:0000256" key="2">
    <source>
        <dbReference type="ARBA" id="ARBA00022741"/>
    </source>
</evidence>
<keyword evidence="3" id="KW-0067">ATP-binding</keyword>
<dbReference type="GO" id="GO:0003723">
    <property type="term" value="F:RNA binding"/>
    <property type="evidence" value="ECO:0007669"/>
    <property type="project" value="TreeGrafter"/>
</dbReference>
<evidence type="ECO:0000313" key="7">
    <source>
        <dbReference type="Proteomes" id="UP001152798"/>
    </source>
</evidence>
<organism evidence="6 7">
    <name type="scientific">Nezara viridula</name>
    <name type="common">Southern green stink bug</name>
    <name type="synonym">Cimex viridulus</name>
    <dbReference type="NCBI Taxonomy" id="85310"/>
    <lineage>
        <taxon>Eukaryota</taxon>
        <taxon>Metazoa</taxon>
        <taxon>Ecdysozoa</taxon>
        <taxon>Arthropoda</taxon>
        <taxon>Hexapoda</taxon>
        <taxon>Insecta</taxon>
        <taxon>Pterygota</taxon>
        <taxon>Neoptera</taxon>
        <taxon>Paraneoptera</taxon>
        <taxon>Hemiptera</taxon>
        <taxon>Heteroptera</taxon>
        <taxon>Panheteroptera</taxon>
        <taxon>Pentatomomorpha</taxon>
        <taxon>Pentatomoidea</taxon>
        <taxon>Pentatomidae</taxon>
        <taxon>Pentatominae</taxon>
        <taxon>Nezara</taxon>
    </lineage>
</organism>
<dbReference type="EMBL" id="OV725077">
    <property type="protein sequence ID" value="CAH1389069.1"/>
    <property type="molecule type" value="Genomic_DNA"/>
</dbReference>
<dbReference type="GO" id="GO:1990275">
    <property type="term" value="F:preribosome binding"/>
    <property type="evidence" value="ECO:0007669"/>
    <property type="project" value="TreeGrafter"/>
</dbReference>
<dbReference type="InterPro" id="IPR041569">
    <property type="entry name" value="AAA_lid_3"/>
</dbReference>
<dbReference type="InterPro" id="IPR003593">
    <property type="entry name" value="AAA+_ATPase"/>
</dbReference>
<accession>A0A9P0GV63</accession>
<feature type="domain" description="AAA+ ATPase" evidence="5">
    <location>
        <begin position="596"/>
        <end position="732"/>
    </location>
</feature>
<dbReference type="AlphaFoldDB" id="A0A9P0GV63"/>
<dbReference type="GO" id="GO:0005524">
    <property type="term" value="F:ATP binding"/>
    <property type="evidence" value="ECO:0007669"/>
    <property type="project" value="UniProtKB-KW"/>
</dbReference>
<sequence length="843" mass="93072">MNINPNATPTNKEKYPYVNDSLLFRRVQQYIETFEDPERIDTDSMVEDLRLKFKEYGRRQKSAFKGMVKRAYRIIMESRDENNSASENSKSEVEIDNIDDNDEEDGPVEVGLEAQNVSVTSSPYLNSIQKIFMKQNGSASEMQELININSNKDEKNSNDNGRSQIPTNLKRRKRSHVMAQFTKLPNVKVTPVEINKRPSPADAYTPDPNKPKIKGTIIAPIPSVTFDSFGGFPKVLQDISELVIHIKEVDIYTELGVTPPRGFLLHGPPGCGKTLLAQAVAGELKVPLVRVSGPELVAGVSGESESRIRELFDSAVARAPCILFIDEIDAISPPRDVARREMERRIVAQLLTCIDGLSEVEGGSKVIIIGATNRPDALDPALRRAGRFDREVCLGIPDRTARKQILQVLTSGIKLSPDINLDILAAASPGFVGADLKALMSEAAIAAVNRVLIQQKENIRLTHCSTNGEINISPESTSTLDRNSEIVEAPMVIDDNNVTTSCNKKSDKVDDFSCLLKCSGTLLTHEQLKNLFIEMDDFTKAFKSVQPSAKREGFATVPDVTWDDIGSLKDVRSELQKSIMMPVKYVTEFEKLGITAPSGILLCGPPGCGKTLLAKAVANEANINFISVKGPELLNMYVGESERAVRQCFQRAKNSQPCVIFFDEIDALCPRRSASSEGHNTRVVNQVLTEMDGIEGRKGVFLMAATNRPDMVDLAVLRPGRLDKILYVGLPSAEDRIDILKALTKNGTKPLLKDVDLQQFGRDPLLDGYTGADLAALVKEASVIALTEYINHNDTGDLHVSTNMLKLAAQNIRPSVSVKDLKRYEEYRKTYGLPHKKLPPEDV</sequence>
<dbReference type="Pfam" id="PF17862">
    <property type="entry name" value="AAA_lid_3"/>
    <property type="match status" value="2"/>
</dbReference>
<feature type="domain" description="AAA+ ATPase" evidence="5">
    <location>
        <begin position="259"/>
        <end position="398"/>
    </location>
</feature>
<dbReference type="InterPro" id="IPR031996">
    <property type="entry name" value="NVL2_nucleolin-bd"/>
</dbReference>
<feature type="compositionally biased region" description="Acidic residues" evidence="4">
    <location>
        <begin position="94"/>
        <end position="106"/>
    </location>
</feature>
<dbReference type="FunFam" id="3.40.50.300:FF:000600">
    <property type="entry name" value="Nuclear valosin-containing protein-like"/>
    <property type="match status" value="1"/>
</dbReference>
<evidence type="ECO:0000259" key="5">
    <source>
        <dbReference type="SMART" id="SM00382"/>
    </source>
</evidence>
<dbReference type="Proteomes" id="UP001152798">
    <property type="component" value="Chromosome 1"/>
</dbReference>
<dbReference type="GO" id="GO:0042254">
    <property type="term" value="P:ribosome biogenesis"/>
    <property type="evidence" value="ECO:0007669"/>
    <property type="project" value="TreeGrafter"/>
</dbReference>
<proteinExistence type="inferred from homology"/>
<feature type="region of interest" description="Disordered" evidence="4">
    <location>
        <begin position="79"/>
        <end position="106"/>
    </location>
</feature>
<evidence type="ECO:0000256" key="3">
    <source>
        <dbReference type="ARBA" id="ARBA00022840"/>
    </source>
</evidence>
<dbReference type="Gene3D" id="1.10.8.60">
    <property type="match status" value="2"/>
</dbReference>
<dbReference type="InterPro" id="IPR038100">
    <property type="entry name" value="NLV2_N_sf"/>
</dbReference>
<protein>
    <recommendedName>
        <fullName evidence="5">AAA+ ATPase domain-containing protein</fullName>
    </recommendedName>
</protein>